<reference evidence="5 6" key="1">
    <citation type="submission" date="2017-06" db="EMBL/GenBank/DDBJ databases">
        <authorList>
            <consortium name="Pathogen Informatics"/>
        </authorList>
    </citation>
    <scope>NUCLEOTIDE SEQUENCE [LARGE SCALE GENOMIC DNA]</scope>
    <source>
        <strain evidence="5 6">NCTC10570</strain>
    </source>
</reference>
<name>A0A239U1J9_9FIRM</name>
<dbReference type="GO" id="GO:0004222">
    <property type="term" value="F:metalloendopeptidase activity"/>
    <property type="evidence" value="ECO:0007669"/>
    <property type="project" value="TreeGrafter"/>
</dbReference>
<feature type="region of interest" description="Disordered" evidence="2">
    <location>
        <begin position="141"/>
        <end position="165"/>
    </location>
</feature>
<keyword evidence="1" id="KW-0175">Coiled coil</keyword>
<dbReference type="Gene3D" id="2.70.70.10">
    <property type="entry name" value="Glucose Permease (Domain IIA)"/>
    <property type="match status" value="1"/>
</dbReference>
<dbReference type="GeneID" id="78507785"/>
<dbReference type="eggNOG" id="COG0739">
    <property type="taxonomic scope" value="Bacteria"/>
</dbReference>
<organism evidence="5 6">
    <name type="scientific">Megamonas hypermegale</name>
    <dbReference type="NCBI Taxonomy" id="158847"/>
    <lineage>
        <taxon>Bacteria</taxon>
        <taxon>Bacillati</taxon>
        <taxon>Bacillota</taxon>
        <taxon>Negativicutes</taxon>
        <taxon>Selenomonadales</taxon>
        <taxon>Selenomonadaceae</taxon>
        <taxon>Megamonas</taxon>
    </lineage>
</organism>
<keyword evidence="3" id="KW-1133">Transmembrane helix</keyword>
<keyword evidence="3" id="KW-0472">Membrane</keyword>
<evidence type="ECO:0000313" key="6">
    <source>
        <dbReference type="Proteomes" id="UP000215383"/>
    </source>
</evidence>
<dbReference type="InterPro" id="IPR050570">
    <property type="entry name" value="Cell_wall_metabolism_enzyme"/>
</dbReference>
<feature type="transmembrane region" description="Helical" evidence="3">
    <location>
        <begin position="57"/>
        <end position="81"/>
    </location>
</feature>
<feature type="coiled-coil region" evidence="1">
    <location>
        <begin position="168"/>
        <end position="195"/>
    </location>
</feature>
<feature type="coiled-coil region" evidence="1">
    <location>
        <begin position="90"/>
        <end position="134"/>
    </location>
</feature>
<keyword evidence="6" id="KW-1185">Reference proteome</keyword>
<evidence type="ECO:0000313" key="5">
    <source>
        <dbReference type="EMBL" id="SNV03499.1"/>
    </source>
</evidence>
<dbReference type="Pfam" id="PF01551">
    <property type="entry name" value="Peptidase_M23"/>
    <property type="match status" value="1"/>
</dbReference>
<dbReference type="SUPFAM" id="SSF51261">
    <property type="entry name" value="Duplicated hybrid motif"/>
    <property type="match status" value="1"/>
</dbReference>
<proteinExistence type="predicted"/>
<accession>A0A239U1J9</accession>
<dbReference type="CDD" id="cd12797">
    <property type="entry name" value="M23_peptidase"/>
    <property type="match status" value="1"/>
</dbReference>
<evidence type="ECO:0000259" key="4">
    <source>
        <dbReference type="Pfam" id="PF01551"/>
    </source>
</evidence>
<dbReference type="AlphaFoldDB" id="A0A239U1J9"/>
<dbReference type="PANTHER" id="PTHR21666:SF286">
    <property type="entry name" value="LIPOPROTEIN NLPD"/>
    <property type="match status" value="1"/>
</dbReference>
<protein>
    <submittedName>
        <fullName evidence="5">Septal ring factor</fullName>
    </submittedName>
</protein>
<keyword evidence="3" id="KW-0812">Transmembrane</keyword>
<dbReference type="InterPro" id="IPR016047">
    <property type="entry name" value="M23ase_b-sheet_dom"/>
</dbReference>
<evidence type="ECO:0000256" key="1">
    <source>
        <dbReference type="SAM" id="Coils"/>
    </source>
</evidence>
<feature type="region of interest" description="Disordered" evidence="2">
    <location>
        <begin position="1"/>
        <end position="23"/>
    </location>
</feature>
<dbReference type="InterPro" id="IPR011055">
    <property type="entry name" value="Dup_hybrid_motif"/>
</dbReference>
<evidence type="ECO:0000256" key="3">
    <source>
        <dbReference type="SAM" id="Phobius"/>
    </source>
</evidence>
<dbReference type="EMBL" id="LT906446">
    <property type="protein sequence ID" value="SNV03499.1"/>
    <property type="molecule type" value="Genomic_DNA"/>
</dbReference>
<sequence>MSLEEEKQNSAEQSEPNVVEKTEKVEKVQNSSYTVRIIPDKIDNVKLFTISKNMVKYLIASVVIMFILVIGSLGFAGYAYINNQSDKEHIRELQEANTIQQQQLSELDKKANSLQEDMDQLINLENELKQLSGVEIDDENTATDENADESINPEQNGQGGPYPQPLTIENVRNTLNNVESKMSGQRNNMQQLKLELQKAIVMKRQQIAISNQTISVTPSIWPAQGVVSSPYGLRWGGSDFHPGIDIANDMGTPIRATADGVVSVAGWNSGGYGNMVDINHGNGVMTRYGHASYVVVSAGQQVRRGQIIAYMGSTGFSTGPHVHYEVRINGQAVDPSGYLFN</sequence>
<dbReference type="PANTHER" id="PTHR21666">
    <property type="entry name" value="PEPTIDASE-RELATED"/>
    <property type="match status" value="1"/>
</dbReference>
<feature type="domain" description="M23ase beta-sheet core" evidence="4">
    <location>
        <begin position="240"/>
        <end position="335"/>
    </location>
</feature>
<evidence type="ECO:0000256" key="2">
    <source>
        <dbReference type="SAM" id="MobiDB-lite"/>
    </source>
</evidence>
<dbReference type="Proteomes" id="UP000215383">
    <property type="component" value="Chromosome 1"/>
</dbReference>
<dbReference type="RefSeq" id="WP_422730535.1">
    <property type="nucleotide sequence ID" value="NZ_LT906446.1"/>
</dbReference>
<gene>
    <name evidence="5" type="primary">envC_2</name>
    <name evidence="5" type="ORF">SAMEA4364220_01796</name>
</gene>